<keyword evidence="2" id="KW-0812">Transmembrane</keyword>
<feature type="transmembrane region" description="Helical" evidence="2">
    <location>
        <begin position="50"/>
        <end position="76"/>
    </location>
</feature>
<evidence type="ECO:0008006" key="5">
    <source>
        <dbReference type="Google" id="ProtNLM"/>
    </source>
</evidence>
<keyword evidence="2" id="KW-1133">Transmembrane helix</keyword>
<gene>
    <name evidence="3" type="ORF">HUT08_03645</name>
</gene>
<reference evidence="3 4" key="1">
    <citation type="submission" date="2020-06" db="EMBL/GenBank/DDBJ databases">
        <title>Genome mining for natural products.</title>
        <authorList>
            <person name="Zhang B."/>
            <person name="Shi J."/>
            <person name="Ge H."/>
        </authorList>
    </citation>
    <scope>NUCLEOTIDE SEQUENCE [LARGE SCALE GENOMIC DNA]</scope>
    <source>
        <strain evidence="3 4">NA00687</strain>
    </source>
</reference>
<evidence type="ECO:0000313" key="4">
    <source>
        <dbReference type="Proteomes" id="UP000509303"/>
    </source>
</evidence>
<accession>A0A7H8NI71</accession>
<feature type="transmembrane region" description="Helical" evidence="2">
    <location>
        <begin position="215"/>
        <end position="233"/>
    </location>
</feature>
<dbReference type="EMBL" id="CP054929">
    <property type="protein sequence ID" value="QKW54211.1"/>
    <property type="molecule type" value="Genomic_DNA"/>
</dbReference>
<name>A0A7H8NI71_9ACTN</name>
<protein>
    <recommendedName>
        <fullName evidence="5">Integral membrane protein</fullName>
    </recommendedName>
</protein>
<dbReference type="Proteomes" id="UP000509303">
    <property type="component" value="Chromosome"/>
</dbReference>
<dbReference type="AlphaFoldDB" id="A0A7H8NI71"/>
<proteinExistence type="predicted"/>
<feature type="compositionally biased region" description="Basic and acidic residues" evidence="1">
    <location>
        <begin position="350"/>
        <end position="359"/>
    </location>
</feature>
<organism evidence="3 4">
    <name type="scientific">Streptomyces buecherae</name>
    <dbReference type="NCBI Taxonomy" id="2763006"/>
    <lineage>
        <taxon>Bacteria</taxon>
        <taxon>Bacillati</taxon>
        <taxon>Actinomycetota</taxon>
        <taxon>Actinomycetes</taxon>
        <taxon>Kitasatosporales</taxon>
        <taxon>Streptomycetaceae</taxon>
        <taxon>Streptomyces</taxon>
    </lineage>
</organism>
<feature type="region of interest" description="Disordered" evidence="1">
    <location>
        <begin position="242"/>
        <end position="263"/>
    </location>
</feature>
<evidence type="ECO:0000313" key="3">
    <source>
        <dbReference type="EMBL" id="QKW54211.1"/>
    </source>
</evidence>
<evidence type="ECO:0000256" key="1">
    <source>
        <dbReference type="SAM" id="MobiDB-lite"/>
    </source>
</evidence>
<feature type="region of interest" description="Disordered" evidence="1">
    <location>
        <begin position="349"/>
        <end position="370"/>
    </location>
</feature>
<sequence length="408" mass="42452">MFYAGAAMPNHYLAMAAVGAVGCFLLAVAPRATSASVSSPASARVARGPLVGLALALCVAALMRPSDAVWLAAPLFLAPLAVPAWRKLAPAAAVAAGLAAGLVPWAVEAHTRFGGIRQRLREASDIQGGMRPTFSLSEYVTTLDGPLLCRPCTGDAVDWPAVGWWVALPPLVALGLYAAHRAGRAGAAWLAVLVAAATAATYLAFLPYAAPRFLLPAYALLAIPAALGGIAAVRRAWPSPAADGTAGTNGTAETDSAGQAGAPGARLAARATARRRVRATVVIVALVGVCAAHGTVQWDMVRRHVRVQERARADWQHIATVLRERGVRPPCLVGGTHAVVPIAHAAGCRSQRDTPDGRESGGGVPDAFVLRGDRRPPSWARAWPRHRVPDAHYRGWRVAVAPRPGDGD</sequence>
<keyword evidence="2" id="KW-0472">Membrane</keyword>
<feature type="transmembrane region" description="Helical" evidence="2">
    <location>
        <begin position="279"/>
        <end position="298"/>
    </location>
</feature>
<feature type="transmembrane region" description="Helical" evidence="2">
    <location>
        <begin position="162"/>
        <end position="180"/>
    </location>
</feature>
<keyword evidence="4" id="KW-1185">Reference proteome</keyword>
<evidence type="ECO:0000256" key="2">
    <source>
        <dbReference type="SAM" id="Phobius"/>
    </source>
</evidence>
<feature type="transmembrane region" description="Helical" evidence="2">
    <location>
        <begin position="187"/>
        <end position="209"/>
    </location>
</feature>